<protein>
    <submittedName>
        <fullName evidence="1">Uncharacterized protein</fullName>
    </submittedName>
</protein>
<dbReference type="AlphaFoldDB" id="W7ASD2"/>
<gene>
    <name evidence="1" type="ORF">YYG_00278</name>
</gene>
<organism evidence="1 2">
    <name type="scientific">Plasmodium vinckei petteri</name>
    <dbReference type="NCBI Taxonomy" id="138298"/>
    <lineage>
        <taxon>Eukaryota</taxon>
        <taxon>Sar</taxon>
        <taxon>Alveolata</taxon>
        <taxon>Apicomplexa</taxon>
        <taxon>Aconoidasida</taxon>
        <taxon>Haemosporida</taxon>
        <taxon>Plasmodiidae</taxon>
        <taxon>Plasmodium</taxon>
        <taxon>Plasmodium (Vinckeia)</taxon>
    </lineage>
</organism>
<dbReference type="eggNOG" id="ENOG502SNRM">
    <property type="taxonomic scope" value="Eukaryota"/>
</dbReference>
<evidence type="ECO:0000313" key="1">
    <source>
        <dbReference type="EMBL" id="EUD74328.1"/>
    </source>
</evidence>
<name>W7ASD2_PLAVN</name>
<proteinExistence type="predicted"/>
<dbReference type="EMBL" id="KI965394">
    <property type="protein sequence ID" value="EUD74328.1"/>
    <property type="molecule type" value="Genomic_DNA"/>
</dbReference>
<dbReference type="Proteomes" id="UP000030659">
    <property type="component" value="Unassembled WGS sequence"/>
</dbReference>
<sequence>MKRGAYGQCRLISKKYLEFGGVINNSMITMSTYRIRKAYFSNALNISNLLKKKGILFENVKREHCKKDLILNYFNIKGFKIKDDDIHIMTNILCRPTGRIMVLIDDMKKQNFNFDFDTTKNKESNTSLSHKEENLMCDDNNYGNDSGLILENNNLHKNEDHINLDNNDRQTGDRNEAIETKYTGSIDEEASKKKVSYGLSEKNIFSNCKFHICDDYEIEKFVEECERFIRFTEDIKRISSFENLNKIVTIINIPSCYGRKELSQVIYDCAKIKVKLNNIIFRFKKNGIQSDCAYILCNTANDANILLNKMQEYPIAKKYHLKEFYGAAFLYASKNNLFVSSDKLDYITMFSKYKIFTCGWHRDISIKEFESFLITLKIFPNKIIKINYNHAKKIDGKNLNQSQETHQQNDNKNNIIGENSMEEDSNKMELVQTNDNHILINVDECPSTLTNDCILPNQESETNTSSFILFFENMRMTKKVFTKLERLKKKWKMSPTSNFYAYPKIVSREKILKQKHKKLTIVLNPQGEVSKKKIIDNKK</sequence>
<reference evidence="1 2" key="1">
    <citation type="submission" date="2013-02" db="EMBL/GenBank/DDBJ databases">
        <title>The Genome Sequence of Plasmodium vinckei petteri CR.</title>
        <authorList>
            <consortium name="The Broad Institute Genome Sequencing Platform"/>
            <consortium name="The Broad Institute Genome Sequencing Center for Infectious Disease"/>
            <person name="Neafsey D."/>
            <person name="Cheeseman I."/>
            <person name="Volkman S."/>
            <person name="Adams J."/>
            <person name="Walker B."/>
            <person name="Young S.K."/>
            <person name="Zeng Q."/>
            <person name="Gargeya S."/>
            <person name="Fitzgerald M."/>
            <person name="Haas B."/>
            <person name="Abouelleil A."/>
            <person name="Alvarado L."/>
            <person name="Arachchi H.M."/>
            <person name="Berlin A.M."/>
            <person name="Chapman S.B."/>
            <person name="Dewar J."/>
            <person name="Goldberg J."/>
            <person name="Griggs A."/>
            <person name="Gujja S."/>
            <person name="Hansen M."/>
            <person name="Howarth C."/>
            <person name="Imamovic A."/>
            <person name="Larimer J."/>
            <person name="McCowan C."/>
            <person name="Murphy C."/>
            <person name="Neiman D."/>
            <person name="Pearson M."/>
            <person name="Priest M."/>
            <person name="Roberts A."/>
            <person name="Saif S."/>
            <person name="Shea T."/>
            <person name="Sisk P."/>
            <person name="Sykes S."/>
            <person name="Wortman J."/>
            <person name="Nusbaum C."/>
            <person name="Birren B."/>
        </authorList>
    </citation>
    <scope>NUCLEOTIDE SEQUENCE [LARGE SCALE GENOMIC DNA]</scope>
    <source>
        <strain evidence="1 2">CR</strain>
    </source>
</reference>
<evidence type="ECO:0000313" key="2">
    <source>
        <dbReference type="Proteomes" id="UP000030659"/>
    </source>
</evidence>
<accession>W7ASD2</accession>